<dbReference type="Proteomes" id="UP001239167">
    <property type="component" value="Unassembled WGS sequence"/>
</dbReference>
<name>A0ABT9YAX2_9FIRM</name>
<evidence type="ECO:0000256" key="1">
    <source>
        <dbReference type="ARBA" id="ARBA00009235"/>
    </source>
</evidence>
<evidence type="ECO:0000313" key="4">
    <source>
        <dbReference type="Proteomes" id="UP001239167"/>
    </source>
</evidence>
<dbReference type="Pfam" id="PF01380">
    <property type="entry name" value="SIS"/>
    <property type="match status" value="1"/>
</dbReference>
<dbReference type="SUPFAM" id="SSF53697">
    <property type="entry name" value="SIS domain"/>
    <property type="match status" value="1"/>
</dbReference>
<comment type="similarity">
    <text evidence="1">Belongs to the SIS family. PHI subfamily.</text>
</comment>
<protein>
    <submittedName>
        <fullName evidence="3">6-phospho-3-hexuloisomerase</fullName>
        <ecNumber evidence="3">5.3.1.27</ecNumber>
    </submittedName>
</protein>
<reference evidence="3 4" key="1">
    <citation type="submission" date="2023-07" db="EMBL/GenBank/DDBJ databases">
        <title>Genomic Encyclopedia of Type Strains, Phase IV (KMG-IV): sequencing the most valuable type-strain genomes for metagenomic binning, comparative biology and taxonomic classification.</title>
        <authorList>
            <person name="Goeker M."/>
        </authorList>
    </citation>
    <scope>NUCLEOTIDE SEQUENCE [LARGE SCALE GENOMIC DNA]</scope>
    <source>
        <strain evidence="3 4">DSM 16980</strain>
    </source>
</reference>
<dbReference type="NCBIfam" id="TIGR03127">
    <property type="entry name" value="RuMP_HxlB"/>
    <property type="match status" value="1"/>
</dbReference>
<dbReference type="EMBL" id="JAUSUE010000019">
    <property type="protein sequence ID" value="MDQ0204691.1"/>
    <property type="molecule type" value="Genomic_DNA"/>
</dbReference>
<keyword evidence="3" id="KW-0413">Isomerase</keyword>
<dbReference type="InterPro" id="IPR001347">
    <property type="entry name" value="SIS_dom"/>
</dbReference>
<dbReference type="PROSITE" id="PS51464">
    <property type="entry name" value="SIS"/>
    <property type="match status" value="1"/>
</dbReference>
<evidence type="ECO:0000313" key="3">
    <source>
        <dbReference type="EMBL" id="MDQ0204691.1"/>
    </source>
</evidence>
<organism evidence="3 4">
    <name type="scientific">Pectinatus haikarae</name>
    <dbReference type="NCBI Taxonomy" id="349096"/>
    <lineage>
        <taxon>Bacteria</taxon>
        <taxon>Bacillati</taxon>
        <taxon>Bacillota</taxon>
        <taxon>Negativicutes</taxon>
        <taxon>Selenomonadales</taxon>
        <taxon>Selenomonadaceae</taxon>
        <taxon>Pectinatus</taxon>
    </lineage>
</organism>
<dbReference type="InterPro" id="IPR046348">
    <property type="entry name" value="SIS_dom_sf"/>
</dbReference>
<evidence type="ECO:0000259" key="2">
    <source>
        <dbReference type="PROSITE" id="PS51464"/>
    </source>
</evidence>
<comment type="caution">
    <text evidence="3">The sequence shown here is derived from an EMBL/GenBank/DDBJ whole genome shotgun (WGS) entry which is preliminary data.</text>
</comment>
<proteinExistence type="inferred from homology"/>
<sequence length="180" mass="19773">MNNLGKKIINELSEINNFINASDLFSLVSTIDKSSNIFLTGVGRSGLMLRAFTNRLMHLGYNAYMIGDISTPHTKPNDILIIGSASGNSTHLFQQAEKAINDKLKIAVITANKESSLVKKADILVIIPTQTKDTNPTSLQPMGTLFEQSSLLLYDSIVLMLMEKNGETSDSMKTRHANLE</sequence>
<dbReference type="PANTHER" id="PTHR43443:SF1">
    <property type="entry name" value="3-HEXULOSE-6-PHOSPHATE ISOMERASE"/>
    <property type="match status" value="1"/>
</dbReference>
<dbReference type="RefSeq" id="WP_307225006.1">
    <property type="nucleotide sequence ID" value="NZ_CP116940.1"/>
</dbReference>
<accession>A0ABT9YAX2</accession>
<dbReference type="GO" id="GO:0043800">
    <property type="term" value="F:6-phospho-3-hexuloisomerase activity"/>
    <property type="evidence" value="ECO:0007669"/>
    <property type="project" value="UniProtKB-EC"/>
</dbReference>
<dbReference type="Gene3D" id="3.40.50.10490">
    <property type="entry name" value="Glucose-6-phosphate isomerase like protein, domain 1"/>
    <property type="match status" value="1"/>
</dbReference>
<dbReference type="InterPro" id="IPR017552">
    <property type="entry name" value="PHI/rmpB"/>
</dbReference>
<gene>
    <name evidence="3" type="ORF">J2S01_002423</name>
</gene>
<dbReference type="EC" id="5.3.1.27" evidence="3"/>
<dbReference type="PANTHER" id="PTHR43443">
    <property type="entry name" value="3-HEXULOSE-6-PHOSPHATE ISOMERASE"/>
    <property type="match status" value="1"/>
</dbReference>
<feature type="domain" description="SIS" evidence="2">
    <location>
        <begin position="27"/>
        <end position="167"/>
    </location>
</feature>
<dbReference type="CDD" id="cd05005">
    <property type="entry name" value="SIS_PHI"/>
    <property type="match status" value="1"/>
</dbReference>
<keyword evidence="4" id="KW-1185">Reference proteome</keyword>